<sequence>MRDRSILVPDLHSIGQVGKDSSLDLTSVKMNPTRWPAVRLVTTSIHFLHHFHCHPLVKRFVAGHLDARNNDFFFRIKVVVENSGQRIIDAIQSYRSHFIAIDKDTGNVMVDPESSQEATEAVKHIITAAKSQIQEAVSGSTSFILSRIRDCLSSNLNDERVNTTATTVGSVMVTVSLGNGSSETFQAEVISVHQTQMEDPSDDKMVQMGEMPKQQTEGSWTTTATTAWESPMVINTRWTTATPLPIDGAVNSTVLDNSSATTASPNTTTSRLISWQDDIPKGSFPAVLDGNLNSESQLKTTETPVVAITERSVDILGNVTNVPSDFNTTAATSSLASTSTTVTTTILTQVPLIRRRIQQIKPIVSGKGSR</sequence>
<comment type="caution">
    <text evidence="1">The sequence shown here is derived from an EMBL/GenBank/DDBJ whole genome shotgun (WGS) entry which is preliminary data.</text>
</comment>
<name>A0A1W0X6H1_HYPEX</name>
<keyword evidence="2" id="KW-1185">Reference proteome</keyword>
<evidence type="ECO:0000313" key="1">
    <source>
        <dbReference type="EMBL" id="OQV22921.1"/>
    </source>
</evidence>
<dbReference type="Proteomes" id="UP000192578">
    <property type="component" value="Unassembled WGS sequence"/>
</dbReference>
<proteinExistence type="predicted"/>
<organism evidence="1 2">
    <name type="scientific">Hypsibius exemplaris</name>
    <name type="common">Freshwater tardigrade</name>
    <dbReference type="NCBI Taxonomy" id="2072580"/>
    <lineage>
        <taxon>Eukaryota</taxon>
        <taxon>Metazoa</taxon>
        <taxon>Ecdysozoa</taxon>
        <taxon>Tardigrada</taxon>
        <taxon>Eutardigrada</taxon>
        <taxon>Parachela</taxon>
        <taxon>Hypsibioidea</taxon>
        <taxon>Hypsibiidae</taxon>
        <taxon>Hypsibius</taxon>
    </lineage>
</organism>
<evidence type="ECO:0000313" key="2">
    <source>
        <dbReference type="Proteomes" id="UP000192578"/>
    </source>
</evidence>
<dbReference type="AlphaFoldDB" id="A0A1W0X6H1"/>
<reference evidence="2" key="1">
    <citation type="submission" date="2017-01" db="EMBL/GenBank/DDBJ databases">
        <title>Comparative genomics of anhydrobiosis in the tardigrade Hypsibius dujardini.</title>
        <authorList>
            <person name="Yoshida Y."/>
            <person name="Koutsovoulos G."/>
            <person name="Laetsch D."/>
            <person name="Stevens L."/>
            <person name="Kumar S."/>
            <person name="Horikawa D."/>
            <person name="Ishino K."/>
            <person name="Komine S."/>
            <person name="Tomita M."/>
            <person name="Blaxter M."/>
            <person name="Arakawa K."/>
        </authorList>
    </citation>
    <scope>NUCLEOTIDE SEQUENCE [LARGE SCALE GENOMIC DNA]</scope>
    <source>
        <strain evidence="2">Z151</strain>
    </source>
</reference>
<accession>A0A1W0X6H1</accession>
<protein>
    <submittedName>
        <fullName evidence="1">Uncharacterized protein</fullName>
    </submittedName>
</protein>
<dbReference type="EMBL" id="MTYJ01000015">
    <property type="protein sequence ID" value="OQV22921.1"/>
    <property type="molecule type" value="Genomic_DNA"/>
</dbReference>
<gene>
    <name evidence="1" type="ORF">BV898_03347</name>
</gene>